<evidence type="ECO:0000259" key="2">
    <source>
        <dbReference type="Pfam" id="PF00857"/>
    </source>
</evidence>
<dbReference type="GO" id="GO:0016787">
    <property type="term" value="F:hydrolase activity"/>
    <property type="evidence" value="ECO:0007669"/>
    <property type="project" value="UniProtKB-KW"/>
</dbReference>
<keyword evidence="1" id="KW-0378">Hydrolase</keyword>
<keyword evidence="4" id="KW-1185">Reference proteome</keyword>
<dbReference type="RefSeq" id="WP_135943954.1">
    <property type="nucleotide sequence ID" value="NZ_BMEI01000001.1"/>
</dbReference>
<reference evidence="3 4" key="1">
    <citation type="journal article" date="2013" name="Int. J. Syst. Evol. Microbiol.">
        <title>Marinicauda pacifica gen. nov., sp. nov., a prosthecate alphaproteobacterium of the family Hyphomonadaceae isolated from deep seawater.</title>
        <authorList>
            <person name="Zhang X.Y."/>
            <person name="Li G.W."/>
            <person name="Wang C.S."/>
            <person name="Zhang Y.J."/>
            <person name="Xu X.W."/>
            <person name="Li H."/>
            <person name="Liu A."/>
            <person name="Liu C."/>
            <person name="Xie B.B."/>
            <person name="Qin Q.L."/>
            <person name="Xu Z."/>
            <person name="Chen X.L."/>
            <person name="Zhou B.C."/>
            <person name="Zhang Y.Z."/>
        </authorList>
    </citation>
    <scope>NUCLEOTIDE SEQUENCE [LARGE SCALE GENOMIC DNA]</scope>
    <source>
        <strain evidence="3 4">P-1 km-3</strain>
    </source>
</reference>
<dbReference type="Pfam" id="PF00857">
    <property type="entry name" value="Isochorismatase"/>
    <property type="match status" value="1"/>
</dbReference>
<dbReference type="Gene3D" id="3.40.50.850">
    <property type="entry name" value="Isochorismatase-like"/>
    <property type="match status" value="1"/>
</dbReference>
<dbReference type="Proteomes" id="UP000305451">
    <property type="component" value="Unassembled WGS sequence"/>
</dbReference>
<dbReference type="PANTHER" id="PTHR43540">
    <property type="entry name" value="PEROXYUREIDOACRYLATE/UREIDOACRYLATE AMIDOHYDROLASE-RELATED"/>
    <property type="match status" value="1"/>
</dbReference>
<dbReference type="InterPro" id="IPR036380">
    <property type="entry name" value="Isochorismatase-like_sf"/>
</dbReference>
<accession>A0A4S2HF84</accession>
<comment type="caution">
    <text evidence="3">The sequence shown here is derived from an EMBL/GenBank/DDBJ whole genome shotgun (WGS) entry which is preliminary data.</text>
</comment>
<dbReference type="InterPro" id="IPR000868">
    <property type="entry name" value="Isochorismatase-like_dom"/>
</dbReference>
<gene>
    <name evidence="3" type="ORF">E5162_05685</name>
</gene>
<dbReference type="OrthoDB" id="8219968at2"/>
<proteinExistence type="predicted"/>
<evidence type="ECO:0000256" key="1">
    <source>
        <dbReference type="ARBA" id="ARBA00022801"/>
    </source>
</evidence>
<sequence>MKLGAPILLCMDLQQEFVVPGRPWADPEGEEIAEICVTVLRAAREAGWTIIHSQLHRGGPMLDGQGLHQSIPGCEPKPGEVLLRRAGISAYAHPELDSIMQGATSGVVMIGFSAPMSLTTTLYDAEDRGQPLKLLEEACGSAEVGDWSAEHTRGLCIATARKLNRSVTRDDFADVFGVRIPHEMHLRTLAKSRLRIVP</sequence>
<dbReference type="EMBL" id="SRXV01000001">
    <property type="protein sequence ID" value="TGY94757.1"/>
    <property type="molecule type" value="Genomic_DNA"/>
</dbReference>
<dbReference type="SUPFAM" id="SSF52499">
    <property type="entry name" value="Isochorismatase-like hydrolases"/>
    <property type="match status" value="1"/>
</dbReference>
<dbReference type="AlphaFoldDB" id="A0A4S2HF84"/>
<dbReference type="InterPro" id="IPR050272">
    <property type="entry name" value="Isochorismatase-like_hydrls"/>
</dbReference>
<dbReference type="PANTHER" id="PTHR43540:SF15">
    <property type="entry name" value="BLR5631 PROTEIN"/>
    <property type="match status" value="1"/>
</dbReference>
<feature type="domain" description="Isochorismatase-like" evidence="2">
    <location>
        <begin position="7"/>
        <end position="151"/>
    </location>
</feature>
<name>A0A4S2HF84_9PROT</name>
<evidence type="ECO:0000313" key="4">
    <source>
        <dbReference type="Proteomes" id="UP000305451"/>
    </source>
</evidence>
<protein>
    <submittedName>
        <fullName evidence="3">Isochorismatase family protein</fullName>
    </submittedName>
</protein>
<organism evidence="3 4">
    <name type="scientific">Marinicauda pacifica</name>
    <dbReference type="NCBI Taxonomy" id="1133559"/>
    <lineage>
        <taxon>Bacteria</taxon>
        <taxon>Pseudomonadati</taxon>
        <taxon>Pseudomonadota</taxon>
        <taxon>Alphaproteobacteria</taxon>
        <taxon>Maricaulales</taxon>
        <taxon>Maricaulaceae</taxon>
        <taxon>Marinicauda</taxon>
    </lineage>
</organism>
<evidence type="ECO:0000313" key="3">
    <source>
        <dbReference type="EMBL" id="TGY94757.1"/>
    </source>
</evidence>